<accession>A0ABT0WEL1</accession>
<dbReference type="InterPro" id="IPR014962">
    <property type="entry name" value="YolD"/>
</dbReference>
<gene>
    <name evidence="1" type="ORF">NDK43_23510</name>
</gene>
<evidence type="ECO:0000313" key="1">
    <source>
        <dbReference type="EMBL" id="MCM2534762.1"/>
    </source>
</evidence>
<sequence>MFLKKLTEKKLITIVYYTNGALQTIKGRAEKLNIIEEILSLKDEKQKSLKIRLSSIKHIY</sequence>
<dbReference type="Proteomes" id="UP001523262">
    <property type="component" value="Unassembled WGS sequence"/>
</dbReference>
<dbReference type="Pfam" id="PF08863">
    <property type="entry name" value="YolD"/>
    <property type="match status" value="1"/>
</dbReference>
<protein>
    <submittedName>
        <fullName evidence="1">YolD-like family protein</fullName>
    </submittedName>
</protein>
<organism evidence="1 2">
    <name type="scientific">Neobacillus pocheonensis</name>
    <dbReference type="NCBI Taxonomy" id="363869"/>
    <lineage>
        <taxon>Bacteria</taxon>
        <taxon>Bacillati</taxon>
        <taxon>Bacillota</taxon>
        <taxon>Bacilli</taxon>
        <taxon>Bacillales</taxon>
        <taxon>Bacillaceae</taxon>
        <taxon>Neobacillus</taxon>
    </lineage>
</organism>
<proteinExistence type="predicted"/>
<name>A0ABT0WEL1_9BACI</name>
<evidence type="ECO:0000313" key="2">
    <source>
        <dbReference type="Proteomes" id="UP001523262"/>
    </source>
</evidence>
<reference evidence="1 2" key="1">
    <citation type="submission" date="2022-06" db="EMBL/GenBank/DDBJ databases">
        <authorList>
            <person name="Jeon C.O."/>
        </authorList>
    </citation>
    <scope>NUCLEOTIDE SEQUENCE [LARGE SCALE GENOMIC DNA]</scope>
    <source>
        <strain evidence="1 2">KCTC 13943</strain>
    </source>
</reference>
<dbReference type="EMBL" id="JAMQCR010000002">
    <property type="protein sequence ID" value="MCM2534762.1"/>
    <property type="molecule type" value="Genomic_DNA"/>
</dbReference>
<comment type="caution">
    <text evidence="1">The sequence shown here is derived from an EMBL/GenBank/DDBJ whole genome shotgun (WGS) entry which is preliminary data.</text>
</comment>
<keyword evidence="2" id="KW-1185">Reference proteome</keyword>